<evidence type="ECO:0000256" key="7">
    <source>
        <dbReference type="ARBA" id="ARBA00022833"/>
    </source>
</evidence>
<evidence type="ECO:0000256" key="5">
    <source>
        <dbReference type="ARBA" id="ARBA00022759"/>
    </source>
</evidence>
<evidence type="ECO:0000256" key="2">
    <source>
        <dbReference type="ARBA" id="ARBA00022694"/>
    </source>
</evidence>
<dbReference type="AlphaFoldDB" id="A0A510E1F5"/>
<dbReference type="SUPFAM" id="SSF56281">
    <property type="entry name" value="Metallo-hydrolase/oxidoreductase"/>
    <property type="match status" value="1"/>
</dbReference>
<evidence type="ECO:0000313" key="11">
    <source>
        <dbReference type="EMBL" id="BBG26323.1"/>
    </source>
</evidence>
<comment type="similarity">
    <text evidence="8">Belongs to the RNase Z family.</text>
</comment>
<dbReference type="GO" id="GO:0042781">
    <property type="term" value="F:3'-tRNA processing endoribonuclease activity"/>
    <property type="evidence" value="ECO:0007669"/>
    <property type="project" value="UniProtKB-UniRule"/>
</dbReference>
<feature type="binding site" evidence="8">
    <location>
        <position position="66"/>
    </location>
    <ligand>
        <name>Zn(2+)</name>
        <dbReference type="ChEBI" id="CHEBI:29105"/>
        <label>2</label>
        <note>catalytic</note>
    </ligand>
</feature>
<keyword evidence="4 8" id="KW-0479">Metal-binding</keyword>
<evidence type="ECO:0000256" key="6">
    <source>
        <dbReference type="ARBA" id="ARBA00022801"/>
    </source>
</evidence>
<organism evidence="11 13">
    <name type="scientific">Sulfuracidifex tepidarius</name>
    <dbReference type="NCBI Taxonomy" id="1294262"/>
    <lineage>
        <taxon>Archaea</taxon>
        <taxon>Thermoproteota</taxon>
        <taxon>Thermoprotei</taxon>
        <taxon>Sulfolobales</taxon>
        <taxon>Sulfolobaceae</taxon>
        <taxon>Sulfuracidifex</taxon>
    </lineage>
</organism>
<feature type="binding site" evidence="8">
    <location>
        <position position="201"/>
    </location>
    <ligand>
        <name>Zn(2+)</name>
        <dbReference type="ChEBI" id="CHEBI:29105"/>
        <label>2</label>
        <note>catalytic</note>
    </ligand>
</feature>
<dbReference type="PANTHER" id="PTHR46018">
    <property type="entry name" value="ZINC PHOSPHODIESTERASE ELAC PROTEIN 1"/>
    <property type="match status" value="1"/>
</dbReference>
<dbReference type="RefSeq" id="WP_054845871.1">
    <property type="nucleotide sequence ID" value="NZ_AP018929.1"/>
</dbReference>
<comment type="function">
    <text evidence="8">Zinc phosphodiesterase, which displays some tRNA 3'-processing endonuclease activity. Probably involved in tRNA maturation, by removing a 3'-trailer from precursor tRNA.</text>
</comment>
<keyword evidence="3 8" id="KW-0540">Nuclease</keyword>
<feature type="binding site" evidence="8">
    <location>
        <position position="63"/>
    </location>
    <ligand>
        <name>Zn(2+)</name>
        <dbReference type="ChEBI" id="CHEBI:29105"/>
        <label>1</label>
        <note>catalytic</note>
    </ligand>
</feature>
<feature type="binding site" evidence="8">
    <location>
        <position position="201"/>
    </location>
    <ligand>
        <name>Zn(2+)</name>
        <dbReference type="ChEBI" id="CHEBI:29105"/>
        <label>1</label>
        <note>catalytic</note>
    </ligand>
</feature>
<dbReference type="InterPro" id="IPR036866">
    <property type="entry name" value="RibonucZ/Hydroxyglut_hydro"/>
</dbReference>
<keyword evidence="6 8" id="KW-0378">Hydrolase</keyword>
<evidence type="ECO:0000256" key="4">
    <source>
        <dbReference type="ARBA" id="ARBA00022723"/>
    </source>
</evidence>
<evidence type="ECO:0000313" key="13">
    <source>
        <dbReference type="Proteomes" id="UP000325030"/>
    </source>
</evidence>
<reference evidence="13" key="1">
    <citation type="submission" date="2018-09" db="EMBL/GenBank/DDBJ databases">
        <title>Complete Genome Sequencing of Sulfolobus sp. JCM 16834.</title>
        <authorList>
            <person name="Kato S."/>
            <person name="Itoh T."/>
            <person name="Ohkuma M."/>
        </authorList>
    </citation>
    <scope>NUCLEOTIDE SEQUENCE [LARGE SCALE GENOMIC DNA]</scope>
    <source>
        <strain evidence="13">IC-007</strain>
    </source>
</reference>
<dbReference type="EMBL" id="AP018930">
    <property type="protein sequence ID" value="BBG26323.1"/>
    <property type="molecule type" value="Genomic_DNA"/>
</dbReference>
<gene>
    <name evidence="8" type="primary">rnz</name>
    <name evidence="10" type="ORF">IC006_0863</name>
    <name evidence="11" type="ORF">IC007_0830</name>
</gene>
<comment type="subunit">
    <text evidence="1 8">Homodimer.</text>
</comment>
<dbReference type="GeneID" id="41717232"/>
<dbReference type="KEGG" id="step:IC006_0863"/>
<dbReference type="CDD" id="cd07717">
    <property type="entry name" value="RNaseZ_ZiPD-like_MBL-fold"/>
    <property type="match status" value="1"/>
</dbReference>
<name>A0A510E1F5_9CREN</name>
<comment type="cofactor">
    <cofactor evidence="8">
        <name>Zn(2+)</name>
        <dbReference type="ChEBI" id="CHEBI:29105"/>
    </cofactor>
    <text evidence="8">Binds 2 Zn(2+) ions.</text>
</comment>
<dbReference type="OrthoDB" id="85118at2157"/>
<evidence type="ECO:0000259" key="9">
    <source>
        <dbReference type="Pfam" id="PF12706"/>
    </source>
</evidence>
<feature type="active site" description="Proton acceptor" evidence="8">
    <location>
        <position position="65"/>
    </location>
</feature>
<dbReference type="GO" id="GO:0008270">
    <property type="term" value="F:zinc ion binding"/>
    <property type="evidence" value="ECO:0007669"/>
    <property type="project" value="UniProtKB-UniRule"/>
</dbReference>
<dbReference type="Proteomes" id="UP000325030">
    <property type="component" value="Chromosome"/>
</dbReference>
<dbReference type="Gene3D" id="3.60.15.10">
    <property type="entry name" value="Ribonuclease Z/Hydroxyacylglutathione hydrolase-like"/>
    <property type="match status" value="1"/>
</dbReference>
<protein>
    <recommendedName>
        <fullName evidence="8">Ribonuclease Z</fullName>
        <shortName evidence="8">RNase Z</shortName>
        <ecNumber evidence="8">3.1.26.11</ecNumber>
    </recommendedName>
    <alternativeName>
        <fullName evidence="8">tRNA 3 endonuclease</fullName>
    </alternativeName>
    <alternativeName>
        <fullName evidence="8">tRNase Z</fullName>
    </alternativeName>
</protein>
<dbReference type="PANTHER" id="PTHR46018:SF2">
    <property type="entry name" value="ZINC PHOSPHODIESTERASE ELAC PROTEIN 1"/>
    <property type="match status" value="1"/>
</dbReference>
<dbReference type="Pfam" id="PF12706">
    <property type="entry name" value="Lactamase_B_2"/>
    <property type="match status" value="1"/>
</dbReference>
<evidence type="ECO:0000256" key="8">
    <source>
        <dbReference type="HAMAP-Rule" id="MF_01818"/>
    </source>
</evidence>
<sequence>MIKVYFLGTGGGAPSKERNLPAFLVKREGFSALLDCGEGTQYTFMKYGFSSVSLDLVGITHMHGDHVLGLVGLIESMGMLNREKPLYILGPSHLRDFLYSAFESTHFRPRFELRFLDEFENKDLTIKKFKTCHTVPSQGYVIQEKDRVNLDMEKLSEMGIKDWTLLRKLKEGNDVTVNGTLIRHEDFLITRKGSKIVYTGDTRPCQSTVEASRDADLLIHESTFLDEPSALTYGHSNVSEAASIATDSNVKLLALTHISARYIDTRSLLDTAKRSFPRVVLPDDLSFINV</sequence>
<dbReference type="STRING" id="1294262.GCA_001316085_01561"/>
<dbReference type="NCBIfam" id="TIGR02651">
    <property type="entry name" value="RNase_Z"/>
    <property type="match status" value="1"/>
</dbReference>
<accession>A0A510E1F5</accession>
<feature type="binding site" evidence="8">
    <location>
        <position position="257"/>
    </location>
    <ligand>
        <name>Zn(2+)</name>
        <dbReference type="ChEBI" id="CHEBI:29105"/>
        <label>2</label>
        <note>catalytic</note>
    </ligand>
</feature>
<evidence type="ECO:0000256" key="3">
    <source>
        <dbReference type="ARBA" id="ARBA00022722"/>
    </source>
</evidence>
<reference evidence="11 12" key="2">
    <citation type="journal article" date="2020" name="Int. J. Syst. Evol. Microbiol.">
        <title>Sulfuracidifex tepidarius gen. nov., sp. nov. and transfer of Sulfolobus metallicus Huber and Stetter 1992 to the genus Sulfuracidifex as Sulfuracidifex metallicus comb. nov.</title>
        <authorList>
            <person name="Itoh T."/>
            <person name="Miura T."/>
            <person name="Sakai H.D."/>
            <person name="Kato S."/>
            <person name="Ohkuma M."/>
            <person name="Takashina T."/>
        </authorList>
    </citation>
    <scope>NUCLEOTIDE SEQUENCE</scope>
    <source>
        <strain evidence="10 12">IC-006</strain>
        <strain evidence="11">IC-007</strain>
    </source>
</reference>
<comment type="catalytic activity">
    <reaction evidence="8">
        <text>Endonucleolytic cleavage of RNA, removing extra 3' nucleotides from tRNA precursor, generating 3' termini of tRNAs. A 3'-hydroxy group is left at the tRNA terminus and a 5'-phosphoryl group is left at the trailer molecule.</text>
        <dbReference type="EC" id="3.1.26.11"/>
    </reaction>
</comment>
<keyword evidence="5 8" id="KW-0255">Endonuclease</keyword>
<feature type="binding site" evidence="8">
    <location>
        <position position="65"/>
    </location>
    <ligand>
        <name>Zn(2+)</name>
        <dbReference type="ChEBI" id="CHEBI:29105"/>
        <label>2</label>
        <note>catalytic</note>
    </ligand>
</feature>
<feature type="binding site" evidence="8">
    <location>
        <position position="61"/>
    </location>
    <ligand>
        <name>Zn(2+)</name>
        <dbReference type="ChEBI" id="CHEBI:29105"/>
        <label>1</label>
        <note>catalytic</note>
    </ligand>
</feature>
<dbReference type="InterPro" id="IPR013471">
    <property type="entry name" value="RNase_Z/BN"/>
</dbReference>
<dbReference type="EC" id="3.1.26.11" evidence="8"/>
<dbReference type="Pfam" id="PF23023">
    <property type="entry name" value="Anti-Pycsar_Apyc1"/>
    <property type="match status" value="1"/>
</dbReference>
<dbReference type="NCBIfam" id="NF000801">
    <property type="entry name" value="PRK00055.1-3"/>
    <property type="match status" value="1"/>
</dbReference>
<keyword evidence="2 8" id="KW-0819">tRNA processing</keyword>
<evidence type="ECO:0000256" key="1">
    <source>
        <dbReference type="ARBA" id="ARBA00011738"/>
    </source>
</evidence>
<dbReference type="HAMAP" id="MF_01818">
    <property type="entry name" value="RNase_Z_BN"/>
    <property type="match status" value="1"/>
</dbReference>
<keyword evidence="7 8" id="KW-0862">Zinc</keyword>
<dbReference type="InterPro" id="IPR001279">
    <property type="entry name" value="Metallo-B-lactamas"/>
</dbReference>
<evidence type="ECO:0000313" key="10">
    <source>
        <dbReference type="EMBL" id="BBG23576.1"/>
    </source>
</evidence>
<feature type="binding site" evidence="8">
    <location>
        <position position="133"/>
    </location>
    <ligand>
        <name>Zn(2+)</name>
        <dbReference type="ChEBI" id="CHEBI:29105"/>
        <label>1</label>
        <note>catalytic</note>
    </ligand>
</feature>
<accession>A0A510DTM5</accession>
<feature type="domain" description="Metallo-beta-lactamase" evidence="9">
    <location>
        <begin position="187"/>
        <end position="258"/>
    </location>
</feature>
<evidence type="ECO:0000313" key="12">
    <source>
        <dbReference type="Proteomes" id="UP000322983"/>
    </source>
</evidence>
<dbReference type="Proteomes" id="UP000322983">
    <property type="component" value="Chromosome"/>
</dbReference>
<proteinExistence type="inferred from homology"/>
<dbReference type="EMBL" id="AP018929">
    <property type="protein sequence ID" value="BBG23576.1"/>
    <property type="molecule type" value="Genomic_DNA"/>
</dbReference>
<keyword evidence="12" id="KW-1185">Reference proteome</keyword>